<name>A0A0L8FVR7_OCTBM</name>
<dbReference type="OrthoDB" id="6140090at2759"/>
<proteinExistence type="predicted"/>
<accession>A0A0L8FVR7</accession>
<organism evidence="1">
    <name type="scientific">Octopus bimaculoides</name>
    <name type="common">California two-spotted octopus</name>
    <dbReference type="NCBI Taxonomy" id="37653"/>
    <lineage>
        <taxon>Eukaryota</taxon>
        <taxon>Metazoa</taxon>
        <taxon>Spiralia</taxon>
        <taxon>Lophotrochozoa</taxon>
        <taxon>Mollusca</taxon>
        <taxon>Cephalopoda</taxon>
        <taxon>Coleoidea</taxon>
        <taxon>Octopodiformes</taxon>
        <taxon>Octopoda</taxon>
        <taxon>Incirrata</taxon>
        <taxon>Octopodidae</taxon>
        <taxon>Octopus</taxon>
    </lineage>
</organism>
<dbReference type="AlphaFoldDB" id="A0A0L8FVR7"/>
<dbReference type="PANTHER" id="PTHR45913">
    <property type="entry name" value="EPM2A-INTERACTING PROTEIN 1"/>
    <property type="match status" value="1"/>
</dbReference>
<dbReference type="PANTHER" id="PTHR45913:SF22">
    <property type="entry name" value="SCAN BOX DOMAIN-CONTAINING PROTEIN"/>
    <property type="match status" value="1"/>
</dbReference>
<evidence type="ECO:0000313" key="1">
    <source>
        <dbReference type="EMBL" id="KOF68793.1"/>
    </source>
</evidence>
<reference evidence="1" key="1">
    <citation type="submission" date="2015-07" db="EMBL/GenBank/DDBJ databases">
        <title>MeaNS - Measles Nucleotide Surveillance Program.</title>
        <authorList>
            <person name="Tran T."/>
            <person name="Druce J."/>
        </authorList>
    </citation>
    <scope>NUCLEOTIDE SEQUENCE</scope>
    <source>
        <strain evidence="1">UCB-OBI-ISO-001</strain>
        <tissue evidence="1">Gonad</tissue>
    </source>
</reference>
<gene>
    <name evidence="1" type="ORF">OCBIM_22006507mg</name>
</gene>
<protein>
    <submittedName>
        <fullName evidence="1">Uncharacterized protein</fullName>
    </submittedName>
</protein>
<dbReference type="STRING" id="37653.A0A0L8FVR7"/>
<dbReference type="EMBL" id="KQ425966">
    <property type="protein sequence ID" value="KOF68793.1"/>
    <property type="molecule type" value="Genomic_DNA"/>
</dbReference>
<sequence>MLGCHSGFQTWVKEKSEGAIGTPCTIYQQTLIVKTMPDELKDVLNYMITVVNFIKVNKLNFHLFAELCKETDSEFETLLLHSQVRWLLRVNATNLSLQGKEITMLHSYEKLTAFKMKLELWHPKLDRKNFASFSQLNMFIDENEFQKYSLYFPDLHDFNKYFCFIRNPFVHSISDLPTEGNLIQEQFIDLVNDQDAKYFFHEMCWSNFWIEMAQSYLDVAKMSLKVQMPFPTTY</sequence>